<evidence type="ECO:0000313" key="1">
    <source>
        <dbReference type="EMBL" id="TWB66008.1"/>
    </source>
</evidence>
<dbReference type="AlphaFoldDB" id="A0A560J438"/>
<sequence>MRDVLGLGSSTAKPYEIWQAFVTEFAATDKPDTGLMGGFLTGLQKRDATLTNKMLDEAVEHPSVGVYFPHLQARVTVDVQGVRRLRRALEVGNADITLYYALGYGRASDDVPGPQFRDLLLAIASKPGGLTVALEILSMRLVANGIDKREPVPEVAETGRVLLDAFEFHEKNGRTDREDRELGRIAQVSLSGDEGVPIVRRIIRKMMAAVGRYDIHAYDQDDLVTGLLRVHPKVVLDEAFSGDAKARGKAVQAFVGFQRFHKNPLDVVPDDVLLAWCDADPAVRYPLMAASAGLFKRPANNEPHEWLPLASKPLYKAPDPHAALNEIVRRLRPWSWSGSLATKLEERLKLLEQLPADHTPELANALNKAKTDLQESIAKERKNEAAESRARGGRFED</sequence>
<accession>A0A560J438</accession>
<name>A0A560J438_9BRAD</name>
<reference evidence="1 2" key="1">
    <citation type="submission" date="2019-06" db="EMBL/GenBank/DDBJ databases">
        <title>Genomic Encyclopedia of Type Strains, Phase IV (KMG-V): Genome sequencing to study the core and pangenomes of soil and plant-associated prokaryotes.</title>
        <authorList>
            <person name="Whitman W."/>
        </authorList>
    </citation>
    <scope>NUCLEOTIDE SEQUENCE [LARGE SCALE GENOMIC DNA]</scope>
    <source>
        <strain evidence="1 2">BR 10556</strain>
    </source>
</reference>
<dbReference type="Proteomes" id="UP000315914">
    <property type="component" value="Unassembled WGS sequence"/>
</dbReference>
<dbReference type="STRING" id="1399419.A5906_05045"/>
<proteinExistence type="predicted"/>
<comment type="caution">
    <text evidence="1">The sequence shown here is derived from an EMBL/GenBank/DDBJ whole genome shotgun (WGS) entry which is preliminary data.</text>
</comment>
<dbReference type="EMBL" id="VITW01000019">
    <property type="protein sequence ID" value="TWB66008.1"/>
    <property type="molecule type" value="Genomic_DNA"/>
</dbReference>
<organism evidence="1 2">
    <name type="scientific">Bradyrhizobium sacchari</name>
    <dbReference type="NCBI Taxonomy" id="1399419"/>
    <lineage>
        <taxon>Bacteria</taxon>
        <taxon>Pseudomonadati</taxon>
        <taxon>Pseudomonadota</taxon>
        <taxon>Alphaproteobacteria</taxon>
        <taxon>Hyphomicrobiales</taxon>
        <taxon>Nitrobacteraceae</taxon>
        <taxon>Bradyrhizobium</taxon>
    </lineage>
</organism>
<dbReference type="RefSeq" id="WP_136615512.1">
    <property type="nucleotide sequence ID" value="NZ_LWIG01000029.1"/>
</dbReference>
<dbReference type="OrthoDB" id="556502at2"/>
<gene>
    <name evidence="1" type="ORF">FBZ95_1194</name>
</gene>
<protein>
    <submittedName>
        <fullName evidence="1">Uncharacterized protein</fullName>
    </submittedName>
</protein>
<evidence type="ECO:0000313" key="2">
    <source>
        <dbReference type="Proteomes" id="UP000315914"/>
    </source>
</evidence>
<keyword evidence="2" id="KW-1185">Reference proteome</keyword>